<protein>
    <submittedName>
        <fullName evidence="2">Sensors of blue-light using FAD</fullName>
    </submittedName>
</protein>
<dbReference type="Pfam" id="PF04940">
    <property type="entry name" value="BLUF"/>
    <property type="match status" value="1"/>
</dbReference>
<gene>
    <name evidence="2" type="ORF">SAMN04488544_1716</name>
</gene>
<name>A0A1H2MAW4_9ACTN</name>
<evidence type="ECO:0000313" key="3">
    <source>
        <dbReference type="Proteomes" id="UP000198825"/>
    </source>
</evidence>
<organism evidence="2 3">
    <name type="scientific">Microlunatus sagamiharensis</name>
    <dbReference type="NCBI Taxonomy" id="546874"/>
    <lineage>
        <taxon>Bacteria</taxon>
        <taxon>Bacillati</taxon>
        <taxon>Actinomycetota</taxon>
        <taxon>Actinomycetes</taxon>
        <taxon>Propionibacteriales</taxon>
        <taxon>Propionibacteriaceae</taxon>
        <taxon>Microlunatus</taxon>
    </lineage>
</organism>
<dbReference type="InterPro" id="IPR036046">
    <property type="entry name" value="Acylphosphatase-like_dom_sf"/>
</dbReference>
<dbReference type="PROSITE" id="PS50925">
    <property type="entry name" value="BLUF"/>
    <property type="match status" value="1"/>
</dbReference>
<dbReference type="InterPro" id="IPR007024">
    <property type="entry name" value="BLUF_domain"/>
</dbReference>
<sequence length="141" mass="16390">MPYQLAYMSTSTPWSRPELLELLRVARAKNRSMDVTGVLLHRQGRFVQLLEGGDEEVRALYATIRADHRHRDVTLIWDDHGDTRWFADWWMAVRDLEEDPVTEPSLTDVLRGPTDASRFSHEVVLQLWTLLRDGLPERPAP</sequence>
<keyword evidence="3" id="KW-1185">Reference proteome</keyword>
<dbReference type="AlphaFoldDB" id="A0A1H2MAW4"/>
<dbReference type="STRING" id="546874.SAMN04488544_1716"/>
<dbReference type="GO" id="GO:0009882">
    <property type="term" value="F:blue light photoreceptor activity"/>
    <property type="evidence" value="ECO:0007669"/>
    <property type="project" value="InterPro"/>
</dbReference>
<evidence type="ECO:0000313" key="2">
    <source>
        <dbReference type="EMBL" id="SDU90319.1"/>
    </source>
</evidence>
<dbReference type="Gene3D" id="3.30.70.100">
    <property type="match status" value="1"/>
</dbReference>
<reference evidence="3" key="1">
    <citation type="submission" date="2016-10" db="EMBL/GenBank/DDBJ databases">
        <authorList>
            <person name="Varghese N."/>
            <person name="Submissions S."/>
        </authorList>
    </citation>
    <scope>NUCLEOTIDE SEQUENCE [LARGE SCALE GENOMIC DNA]</scope>
    <source>
        <strain evidence="3">DSM 21743</strain>
    </source>
</reference>
<dbReference type="EMBL" id="LT629799">
    <property type="protein sequence ID" value="SDU90319.1"/>
    <property type="molecule type" value="Genomic_DNA"/>
</dbReference>
<dbReference type="Proteomes" id="UP000198825">
    <property type="component" value="Chromosome I"/>
</dbReference>
<dbReference type="GO" id="GO:0071949">
    <property type="term" value="F:FAD binding"/>
    <property type="evidence" value="ECO:0007669"/>
    <property type="project" value="InterPro"/>
</dbReference>
<evidence type="ECO:0000259" key="1">
    <source>
        <dbReference type="PROSITE" id="PS50925"/>
    </source>
</evidence>
<dbReference type="OrthoDB" id="196105at2"/>
<feature type="domain" description="BLUF" evidence="1">
    <location>
        <begin position="2"/>
        <end position="92"/>
    </location>
</feature>
<dbReference type="RefSeq" id="WP_091074067.1">
    <property type="nucleotide sequence ID" value="NZ_LT629799.1"/>
</dbReference>
<accession>A0A1H2MAW4</accession>
<dbReference type="SUPFAM" id="SSF54975">
    <property type="entry name" value="Acylphosphatase/BLUF domain-like"/>
    <property type="match status" value="1"/>
</dbReference>
<dbReference type="SMART" id="SM01034">
    <property type="entry name" value="BLUF"/>
    <property type="match status" value="1"/>
</dbReference>
<proteinExistence type="predicted"/>